<dbReference type="InParanoid" id="B8C5P2"/>
<comment type="subcellular location">
    <subcellularLocation>
        <location evidence="1">Cell envelope</location>
    </subcellularLocation>
</comment>
<dbReference type="InterPro" id="IPR001611">
    <property type="entry name" value="Leu-rich_rpt"/>
</dbReference>
<feature type="non-terminal residue" evidence="2">
    <location>
        <position position="194"/>
    </location>
</feature>
<name>B8C5P2_THAPS</name>
<dbReference type="KEGG" id="tps:THAPSDRAFT_262828"/>
<reference evidence="2 3" key="1">
    <citation type="journal article" date="2004" name="Science">
        <title>The genome of the diatom Thalassiosira pseudonana: ecology, evolution, and metabolism.</title>
        <authorList>
            <person name="Armbrust E.V."/>
            <person name="Berges J.A."/>
            <person name="Bowler C."/>
            <person name="Green B.R."/>
            <person name="Martinez D."/>
            <person name="Putnam N.H."/>
            <person name="Zhou S."/>
            <person name="Allen A.E."/>
            <person name="Apt K.E."/>
            <person name="Bechner M."/>
            <person name="Brzezinski M.A."/>
            <person name="Chaal B.K."/>
            <person name="Chiovitti A."/>
            <person name="Davis A.K."/>
            <person name="Demarest M.S."/>
            <person name="Detter J.C."/>
            <person name="Glavina T."/>
            <person name="Goodstein D."/>
            <person name="Hadi M.Z."/>
            <person name="Hellsten U."/>
            <person name="Hildebrand M."/>
            <person name="Jenkins B.D."/>
            <person name="Jurka J."/>
            <person name="Kapitonov V.V."/>
            <person name="Kroger N."/>
            <person name="Lau W.W."/>
            <person name="Lane T.W."/>
            <person name="Larimer F.W."/>
            <person name="Lippmeier J.C."/>
            <person name="Lucas S."/>
            <person name="Medina M."/>
            <person name="Montsant A."/>
            <person name="Obornik M."/>
            <person name="Parker M.S."/>
            <person name="Palenik B."/>
            <person name="Pazour G.J."/>
            <person name="Richardson P.M."/>
            <person name="Rynearson T.A."/>
            <person name="Saito M.A."/>
            <person name="Schwartz D.C."/>
            <person name="Thamatrakoln K."/>
            <person name="Valentin K."/>
            <person name="Vardi A."/>
            <person name="Wilkerson F.P."/>
            <person name="Rokhsar D.S."/>
        </authorList>
    </citation>
    <scope>NUCLEOTIDE SEQUENCE [LARGE SCALE GENOMIC DNA]</scope>
    <source>
        <strain evidence="2 3">CCMP1335</strain>
    </source>
</reference>
<dbReference type="Proteomes" id="UP000001449">
    <property type="component" value="Chromosome 6"/>
</dbReference>
<organism evidence="2 3">
    <name type="scientific">Thalassiosira pseudonana</name>
    <name type="common">Marine diatom</name>
    <name type="synonym">Cyclotella nana</name>
    <dbReference type="NCBI Taxonomy" id="35128"/>
    <lineage>
        <taxon>Eukaryota</taxon>
        <taxon>Sar</taxon>
        <taxon>Stramenopiles</taxon>
        <taxon>Ochrophyta</taxon>
        <taxon>Bacillariophyta</taxon>
        <taxon>Coscinodiscophyceae</taxon>
        <taxon>Thalassiosirophycidae</taxon>
        <taxon>Thalassiosirales</taxon>
        <taxon>Thalassiosiraceae</taxon>
        <taxon>Thalassiosira</taxon>
    </lineage>
</organism>
<reference evidence="2 3" key="2">
    <citation type="journal article" date="2008" name="Nature">
        <title>The Phaeodactylum genome reveals the evolutionary history of diatom genomes.</title>
        <authorList>
            <person name="Bowler C."/>
            <person name="Allen A.E."/>
            <person name="Badger J.H."/>
            <person name="Grimwood J."/>
            <person name="Jabbari K."/>
            <person name="Kuo A."/>
            <person name="Maheswari U."/>
            <person name="Martens C."/>
            <person name="Maumus F."/>
            <person name="Otillar R.P."/>
            <person name="Rayko E."/>
            <person name="Salamov A."/>
            <person name="Vandepoele K."/>
            <person name="Beszteri B."/>
            <person name="Gruber A."/>
            <person name="Heijde M."/>
            <person name="Katinka M."/>
            <person name="Mock T."/>
            <person name="Valentin K."/>
            <person name="Verret F."/>
            <person name="Berges J.A."/>
            <person name="Brownlee C."/>
            <person name="Cadoret J.P."/>
            <person name="Chiovitti A."/>
            <person name="Choi C.J."/>
            <person name="Coesel S."/>
            <person name="De Martino A."/>
            <person name="Detter J.C."/>
            <person name="Durkin C."/>
            <person name="Falciatore A."/>
            <person name="Fournet J."/>
            <person name="Haruta M."/>
            <person name="Huysman M.J."/>
            <person name="Jenkins B.D."/>
            <person name="Jiroutova K."/>
            <person name="Jorgensen R.E."/>
            <person name="Joubert Y."/>
            <person name="Kaplan A."/>
            <person name="Kroger N."/>
            <person name="Kroth P.G."/>
            <person name="La Roche J."/>
            <person name="Lindquist E."/>
            <person name="Lommer M."/>
            <person name="Martin-Jezequel V."/>
            <person name="Lopez P.J."/>
            <person name="Lucas S."/>
            <person name="Mangogna M."/>
            <person name="McGinnis K."/>
            <person name="Medlin L.K."/>
            <person name="Montsant A."/>
            <person name="Oudot-Le Secq M.P."/>
            <person name="Napoli C."/>
            <person name="Obornik M."/>
            <person name="Parker M.S."/>
            <person name="Petit J.L."/>
            <person name="Porcel B.M."/>
            <person name="Poulsen N."/>
            <person name="Robison M."/>
            <person name="Rychlewski L."/>
            <person name="Rynearson T.A."/>
            <person name="Schmutz J."/>
            <person name="Shapiro H."/>
            <person name="Siaut M."/>
            <person name="Stanley M."/>
            <person name="Sussman M.R."/>
            <person name="Taylor A.R."/>
            <person name="Vardi A."/>
            <person name="von Dassow P."/>
            <person name="Vyverman W."/>
            <person name="Willis A."/>
            <person name="Wyrwicz L.S."/>
            <person name="Rokhsar D.S."/>
            <person name="Weissenbach J."/>
            <person name="Armbrust E.V."/>
            <person name="Green B.R."/>
            <person name="Van de Peer Y."/>
            <person name="Grigoriev I.V."/>
        </authorList>
    </citation>
    <scope>NUCLEOTIDE SEQUENCE [LARGE SCALE GENOMIC DNA]</scope>
    <source>
        <strain evidence="2 3">CCMP1335</strain>
    </source>
</reference>
<feature type="non-terminal residue" evidence="2">
    <location>
        <position position="1"/>
    </location>
</feature>
<proteinExistence type="predicted"/>
<dbReference type="PaxDb" id="35128-Thaps262828"/>
<dbReference type="SUPFAM" id="SSF52058">
    <property type="entry name" value="L domain-like"/>
    <property type="match status" value="1"/>
</dbReference>
<dbReference type="Pfam" id="PF00560">
    <property type="entry name" value="LRR_1"/>
    <property type="match status" value="1"/>
</dbReference>
<dbReference type="InterPro" id="IPR032675">
    <property type="entry name" value="LRR_dom_sf"/>
</dbReference>
<dbReference type="HOGENOM" id="CLU_1405905_0_0_1"/>
<dbReference type="GO" id="GO:0016301">
    <property type="term" value="F:kinase activity"/>
    <property type="evidence" value="ECO:0007669"/>
    <property type="project" value="UniProtKB-KW"/>
</dbReference>
<dbReference type="PANTHER" id="PTHR48059:SF30">
    <property type="entry name" value="OS06G0587000 PROTEIN"/>
    <property type="match status" value="1"/>
</dbReference>
<sequence>LYNRIPSELFSLPSLQVLHLKVNLLSGTLPDIIPGSLSWVDISGNFVEGTIPSTYNSLKDLRLGGNHIYGPIPDSLCNNKVVNEGRTRTHGCDAILCKLGHYSDGGFASSSGCTPCPKGQSTRYLGSDSCTTFTQKDLLQMFFDVTNGDNWETRYSKGWKSDDECEFEGVMCDEDGLVVGLSFPVSGLPGAMNS</sequence>
<dbReference type="InterPro" id="IPR051848">
    <property type="entry name" value="PGIP"/>
</dbReference>
<dbReference type="AlphaFoldDB" id="B8C5P2"/>
<dbReference type="GO" id="GO:0005886">
    <property type="term" value="C:plasma membrane"/>
    <property type="evidence" value="ECO:0000318"/>
    <property type="project" value="GO_Central"/>
</dbReference>
<dbReference type="GO" id="GO:0038023">
    <property type="term" value="F:signaling receptor activity"/>
    <property type="evidence" value="ECO:0000318"/>
    <property type="project" value="GO_Central"/>
</dbReference>
<dbReference type="GeneID" id="7443610"/>
<dbReference type="EMBL" id="CM000643">
    <property type="protein sequence ID" value="EED91155.1"/>
    <property type="molecule type" value="Genomic_DNA"/>
</dbReference>
<dbReference type="PANTHER" id="PTHR48059">
    <property type="entry name" value="POLYGALACTURONASE INHIBITOR 1"/>
    <property type="match status" value="1"/>
</dbReference>
<keyword evidence="3" id="KW-1185">Reference proteome</keyword>
<evidence type="ECO:0000313" key="2">
    <source>
        <dbReference type="EMBL" id="EED91155.1"/>
    </source>
</evidence>
<evidence type="ECO:0000313" key="3">
    <source>
        <dbReference type="Proteomes" id="UP000001449"/>
    </source>
</evidence>
<gene>
    <name evidence="2" type="ORF">THAPSDRAFT_262828</name>
</gene>
<dbReference type="Gene3D" id="3.80.10.10">
    <property type="entry name" value="Ribonuclease Inhibitor"/>
    <property type="match status" value="1"/>
</dbReference>
<protein>
    <submittedName>
        <fullName evidence="2">Vascular plant-like receptor-like protein kinase</fullName>
    </submittedName>
</protein>
<evidence type="ECO:0000256" key="1">
    <source>
        <dbReference type="ARBA" id="ARBA00004196"/>
    </source>
</evidence>
<accession>B8C5P2</accession>
<dbReference type="RefSeq" id="XP_002291048.1">
    <property type="nucleotide sequence ID" value="XM_002291012.1"/>
</dbReference>